<dbReference type="Pfam" id="PF04542">
    <property type="entry name" value="Sigma70_r2"/>
    <property type="match status" value="1"/>
</dbReference>
<evidence type="ECO:0000259" key="8">
    <source>
        <dbReference type="Pfam" id="PF08281"/>
    </source>
</evidence>
<feature type="domain" description="RNA polymerase sigma-70 region 2" evidence="7">
    <location>
        <begin position="11"/>
        <end position="74"/>
    </location>
</feature>
<dbReference type="Proteomes" id="UP000036700">
    <property type="component" value="Chromosome"/>
</dbReference>
<dbReference type="InterPro" id="IPR013325">
    <property type="entry name" value="RNA_pol_sigma_r2"/>
</dbReference>
<keyword evidence="3 6" id="KW-0731">Sigma factor</keyword>
<evidence type="ECO:0000256" key="3">
    <source>
        <dbReference type="ARBA" id="ARBA00023082"/>
    </source>
</evidence>
<dbReference type="PROSITE" id="PS01063">
    <property type="entry name" value="SIGMA70_ECF"/>
    <property type="match status" value="1"/>
</dbReference>
<keyword evidence="2 6" id="KW-0805">Transcription regulation</keyword>
<dbReference type="Gene3D" id="1.10.10.10">
    <property type="entry name" value="Winged helix-like DNA-binding domain superfamily/Winged helix DNA-binding domain"/>
    <property type="match status" value="1"/>
</dbReference>
<evidence type="ECO:0000313" key="9">
    <source>
        <dbReference type="EMBL" id="AKJ69524.1"/>
    </source>
</evidence>
<feature type="domain" description="RNA polymerase sigma factor 70 region 4 type 2" evidence="8">
    <location>
        <begin position="124"/>
        <end position="176"/>
    </location>
</feature>
<keyword evidence="10" id="KW-1185">Reference proteome</keyword>
<evidence type="ECO:0000256" key="4">
    <source>
        <dbReference type="ARBA" id="ARBA00023125"/>
    </source>
</evidence>
<keyword evidence="4 6" id="KW-0238">DNA-binding</keyword>
<evidence type="ECO:0000256" key="6">
    <source>
        <dbReference type="RuleBase" id="RU000716"/>
    </source>
</evidence>
<organism evidence="9 10">
    <name type="scientific">Pandoraea thiooxydans</name>
    <dbReference type="NCBI Taxonomy" id="445709"/>
    <lineage>
        <taxon>Bacteria</taxon>
        <taxon>Pseudomonadati</taxon>
        <taxon>Pseudomonadota</taxon>
        <taxon>Betaproteobacteria</taxon>
        <taxon>Burkholderiales</taxon>
        <taxon>Burkholderiaceae</taxon>
        <taxon>Pandoraea</taxon>
    </lineage>
</organism>
<protein>
    <recommendedName>
        <fullName evidence="6">RNA polymerase sigma factor</fullName>
    </recommendedName>
</protein>
<name>A0A0G3EU40_9BURK</name>
<evidence type="ECO:0000256" key="5">
    <source>
        <dbReference type="ARBA" id="ARBA00023163"/>
    </source>
</evidence>
<dbReference type="EMBL" id="CP011568">
    <property type="protein sequence ID" value="AKJ69524.1"/>
    <property type="molecule type" value="Genomic_DNA"/>
</dbReference>
<comment type="similarity">
    <text evidence="1 6">Belongs to the sigma-70 factor family. ECF subfamily.</text>
</comment>
<dbReference type="InterPro" id="IPR014284">
    <property type="entry name" value="RNA_pol_sigma-70_dom"/>
</dbReference>
<dbReference type="SUPFAM" id="SSF88946">
    <property type="entry name" value="Sigma2 domain of RNA polymerase sigma factors"/>
    <property type="match status" value="1"/>
</dbReference>
<dbReference type="OrthoDB" id="9782108at2"/>
<dbReference type="PANTHER" id="PTHR43133:SF8">
    <property type="entry name" value="RNA POLYMERASE SIGMA FACTOR HI_1459-RELATED"/>
    <property type="match status" value="1"/>
</dbReference>
<dbReference type="InterPro" id="IPR013249">
    <property type="entry name" value="RNA_pol_sigma70_r4_t2"/>
</dbReference>
<dbReference type="InterPro" id="IPR013324">
    <property type="entry name" value="RNA_pol_sigma_r3/r4-like"/>
</dbReference>
<proteinExistence type="inferred from homology"/>
<dbReference type="STRING" id="445709.ABW99_16195"/>
<dbReference type="GO" id="GO:0006352">
    <property type="term" value="P:DNA-templated transcription initiation"/>
    <property type="evidence" value="ECO:0007669"/>
    <property type="project" value="InterPro"/>
</dbReference>
<keyword evidence="5 6" id="KW-0804">Transcription</keyword>
<dbReference type="InterPro" id="IPR014289">
    <property type="entry name" value="RNA_pol_sigma-24-rel"/>
</dbReference>
<reference evidence="10" key="1">
    <citation type="submission" date="2015-06" db="EMBL/GenBank/DDBJ databases">
        <authorList>
            <person name="Lim Y.L."/>
            <person name="Ee R."/>
            <person name="Yong D."/>
            <person name="How K.Y."/>
            <person name="Yin W.F."/>
            <person name="Chan K.G."/>
        </authorList>
    </citation>
    <scope>NUCLEOTIDE SEQUENCE [LARGE SCALE GENOMIC DNA]</scope>
    <source>
        <strain evidence="10">DSM 25325</strain>
    </source>
</reference>
<dbReference type="RefSeq" id="WP_047215439.1">
    <property type="nucleotide sequence ID" value="NZ_CP011568.3"/>
</dbReference>
<dbReference type="GO" id="GO:0016987">
    <property type="term" value="F:sigma factor activity"/>
    <property type="evidence" value="ECO:0007669"/>
    <property type="project" value="UniProtKB-KW"/>
</dbReference>
<accession>A0A0G3EU40</accession>
<dbReference type="InterPro" id="IPR000838">
    <property type="entry name" value="RNA_pol_sigma70_ECF_CS"/>
</dbReference>
<dbReference type="AlphaFoldDB" id="A0A0G3EU40"/>
<sequence length="189" mass="21710">MTVDTAELETLRTPLLKFARLQLRNDAMAEDVVQETLIAALERPDRFAGQSSLKTYLTGILKHKIIDALRAGAREISLSHAGADDERTDDELFDALFDATGHFRDKPRDWGDPDAVLRQKQFFEILELCVEKLPAKTGRVFMMREWLELDTDEICKELGVSTTHVWVMLYRARMRLRECLDLNWLGQSA</sequence>
<dbReference type="SUPFAM" id="SSF88659">
    <property type="entry name" value="Sigma3 and sigma4 domains of RNA polymerase sigma factors"/>
    <property type="match status" value="1"/>
</dbReference>
<dbReference type="InterPro" id="IPR007627">
    <property type="entry name" value="RNA_pol_sigma70_r2"/>
</dbReference>
<dbReference type="PANTHER" id="PTHR43133">
    <property type="entry name" value="RNA POLYMERASE ECF-TYPE SIGMA FACTO"/>
    <property type="match status" value="1"/>
</dbReference>
<dbReference type="Gene3D" id="1.10.1740.10">
    <property type="match status" value="1"/>
</dbReference>
<dbReference type="KEGG" id="ptx:ABW99_16195"/>
<evidence type="ECO:0000256" key="2">
    <source>
        <dbReference type="ARBA" id="ARBA00023015"/>
    </source>
</evidence>
<dbReference type="GO" id="GO:0003677">
    <property type="term" value="F:DNA binding"/>
    <property type="evidence" value="ECO:0007669"/>
    <property type="project" value="UniProtKB-KW"/>
</dbReference>
<dbReference type="InterPro" id="IPR036388">
    <property type="entry name" value="WH-like_DNA-bd_sf"/>
</dbReference>
<evidence type="ECO:0000313" key="10">
    <source>
        <dbReference type="Proteomes" id="UP000036700"/>
    </source>
</evidence>
<dbReference type="InterPro" id="IPR039425">
    <property type="entry name" value="RNA_pol_sigma-70-like"/>
</dbReference>
<dbReference type="PATRIC" id="fig|445709.3.peg.3426"/>
<evidence type="ECO:0000256" key="1">
    <source>
        <dbReference type="ARBA" id="ARBA00010641"/>
    </source>
</evidence>
<dbReference type="NCBIfam" id="TIGR02937">
    <property type="entry name" value="sigma70-ECF"/>
    <property type="match status" value="1"/>
</dbReference>
<dbReference type="NCBIfam" id="NF009173">
    <property type="entry name" value="PRK12520.1"/>
    <property type="match status" value="1"/>
</dbReference>
<dbReference type="Pfam" id="PF08281">
    <property type="entry name" value="Sigma70_r4_2"/>
    <property type="match status" value="1"/>
</dbReference>
<evidence type="ECO:0000259" key="7">
    <source>
        <dbReference type="Pfam" id="PF04542"/>
    </source>
</evidence>
<dbReference type="NCBIfam" id="TIGR02943">
    <property type="entry name" value="Sig70_famx1"/>
    <property type="match status" value="1"/>
</dbReference>
<gene>
    <name evidence="9" type="ORF">ABW99_16195</name>
</gene>